<dbReference type="InterPro" id="IPR004119">
    <property type="entry name" value="EcKL"/>
</dbReference>
<dbReference type="SMART" id="SM00587">
    <property type="entry name" value="CHK"/>
    <property type="match status" value="1"/>
</dbReference>
<dbReference type="PANTHER" id="PTHR11012">
    <property type="entry name" value="PROTEIN KINASE-LIKE DOMAIN-CONTAINING"/>
    <property type="match status" value="1"/>
</dbReference>
<reference evidence="2" key="1">
    <citation type="submission" date="2022-01" db="EMBL/GenBank/DDBJ databases">
        <authorList>
            <person name="King R."/>
        </authorList>
    </citation>
    <scope>NUCLEOTIDE SEQUENCE</scope>
</reference>
<name>A0A9N9MRV3_9CUCU</name>
<dbReference type="OrthoDB" id="191037at2759"/>
<protein>
    <recommendedName>
        <fullName evidence="1">CHK kinase-like domain-containing protein</fullName>
    </recommendedName>
</protein>
<accession>A0A9N9MRV3</accession>
<dbReference type="Pfam" id="PF02958">
    <property type="entry name" value="EcKL"/>
    <property type="match status" value="1"/>
</dbReference>
<dbReference type="PANTHER" id="PTHR11012:SF55">
    <property type="entry name" value="BHLH DOMAIN-CONTAINING PROTEIN"/>
    <property type="match status" value="1"/>
</dbReference>
<organism evidence="2 3">
    <name type="scientific">Ceutorhynchus assimilis</name>
    <name type="common">cabbage seed weevil</name>
    <dbReference type="NCBI Taxonomy" id="467358"/>
    <lineage>
        <taxon>Eukaryota</taxon>
        <taxon>Metazoa</taxon>
        <taxon>Ecdysozoa</taxon>
        <taxon>Arthropoda</taxon>
        <taxon>Hexapoda</taxon>
        <taxon>Insecta</taxon>
        <taxon>Pterygota</taxon>
        <taxon>Neoptera</taxon>
        <taxon>Endopterygota</taxon>
        <taxon>Coleoptera</taxon>
        <taxon>Polyphaga</taxon>
        <taxon>Cucujiformia</taxon>
        <taxon>Curculionidae</taxon>
        <taxon>Ceutorhynchinae</taxon>
        <taxon>Ceutorhynchus</taxon>
    </lineage>
</organism>
<dbReference type="SUPFAM" id="SSF56112">
    <property type="entry name" value="Protein kinase-like (PK-like)"/>
    <property type="match status" value="1"/>
</dbReference>
<evidence type="ECO:0000313" key="2">
    <source>
        <dbReference type="EMBL" id="CAG9769015.1"/>
    </source>
</evidence>
<evidence type="ECO:0000313" key="3">
    <source>
        <dbReference type="Proteomes" id="UP001152799"/>
    </source>
</evidence>
<dbReference type="Gene3D" id="3.90.1200.10">
    <property type="match status" value="1"/>
</dbReference>
<dbReference type="EMBL" id="OU892281">
    <property type="protein sequence ID" value="CAG9769015.1"/>
    <property type="molecule type" value="Genomic_DNA"/>
</dbReference>
<dbReference type="AlphaFoldDB" id="A0A9N9MRV3"/>
<evidence type="ECO:0000259" key="1">
    <source>
        <dbReference type="SMART" id="SM00587"/>
    </source>
</evidence>
<gene>
    <name evidence="2" type="ORF">CEUTPL_LOCUS9533</name>
</gene>
<proteinExistence type="predicted"/>
<dbReference type="InterPro" id="IPR011009">
    <property type="entry name" value="Kinase-like_dom_sf"/>
</dbReference>
<dbReference type="Proteomes" id="UP001152799">
    <property type="component" value="Chromosome 5"/>
</dbReference>
<keyword evidence="3" id="KW-1185">Reference proteome</keyword>
<sequence length="419" mass="48412">MTETIKNLESVFRPKVLKPGKTITRYDIEKNVTAAGENYGSVLLSVDVTIKDDTDGKPEIVRAVAKTVPKNDFIKNFFMSSLTFKKELGFYSTIVPTLRKFQLDHGVESLIDFTADFYGGRLSLNQEMLTADENAVILMENLRAKDYQIFDRMTGFDFDAACLVIKNLALFHAVPLALKLRNPALFKEKIEPYLEFADVFSQSVSEDMKKESIEDILSLAKENPECVPYLDALKKKCEKCYRLHSEAARRMEKEPFATVTHNDLWVNNSMMKLGENGKPIRNKIVSMIDYQFINYGSPGKDLIFFIFNSVKNEIIRTKYNEMIRLYHQTFTTALIQLGVNIRRFSWENFLEELNQAADNTFVICQCFVMLRPIFAVKELATDVENLRNDNILQYKGASVEHKQKLYHLIEEFAKRNWLQ</sequence>
<dbReference type="InterPro" id="IPR015897">
    <property type="entry name" value="CHK_kinase-like"/>
</dbReference>
<feature type="domain" description="CHK kinase-like" evidence="1">
    <location>
        <begin position="137"/>
        <end position="336"/>
    </location>
</feature>